<keyword evidence="3" id="KW-0732">Signal</keyword>
<keyword evidence="2" id="KW-0813">Transport</keyword>
<dbReference type="PATRIC" id="fig|1261.3.peg.168"/>
<proteinExistence type="inferred from homology"/>
<dbReference type="STRING" id="1261.HMPREF3195_01434"/>
<dbReference type="Gene3D" id="3.40.190.10">
    <property type="entry name" value="Periplasmic binding protein-like II"/>
    <property type="match status" value="1"/>
</dbReference>
<comment type="caution">
    <text evidence="4">The sequence shown here is derived from an EMBL/GenBank/DDBJ whole genome shotgun (WGS) entry which is preliminary data.</text>
</comment>
<dbReference type="GO" id="GO:0015768">
    <property type="term" value="P:maltose transport"/>
    <property type="evidence" value="ECO:0007669"/>
    <property type="project" value="TreeGrafter"/>
</dbReference>
<dbReference type="GeneID" id="79842818"/>
<dbReference type="AlphaFoldDB" id="A0A135YPB0"/>
<dbReference type="GO" id="GO:0055052">
    <property type="term" value="C:ATP-binding cassette (ABC) transporter complex, substrate-binding subunit-containing"/>
    <property type="evidence" value="ECO:0007669"/>
    <property type="project" value="TreeGrafter"/>
</dbReference>
<dbReference type="InterPro" id="IPR006059">
    <property type="entry name" value="SBP"/>
</dbReference>
<dbReference type="SUPFAM" id="SSF53850">
    <property type="entry name" value="Periplasmic binding protein-like II"/>
    <property type="match status" value="1"/>
</dbReference>
<name>A0A135YPB0_9FIRM</name>
<dbReference type="PROSITE" id="PS51257">
    <property type="entry name" value="PROKAR_LIPOPROTEIN"/>
    <property type="match status" value="1"/>
</dbReference>
<evidence type="ECO:0000313" key="5">
    <source>
        <dbReference type="Proteomes" id="UP000070326"/>
    </source>
</evidence>
<dbReference type="EMBL" id="LSQZ01000075">
    <property type="protein sequence ID" value="KXI11259.1"/>
    <property type="molecule type" value="Genomic_DNA"/>
</dbReference>
<dbReference type="PANTHER" id="PTHR30061:SF50">
    <property type="entry name" value="MALTOSE_MALTODEXTRIN-BINDING PERIPLASMIC PROTEIN"/>
    <property type="match status" value="1"/>
</dbReference>
<dbReference type="eggNOG" id="COG1653">
    <property type="taxonomic scope" value="Bacteria"/>
</dbReference>
<gene>
    <name evidence="4" type="ORF">HMPREF3195_01434</name>
</gene>
<sequence length="417" mass="46494">MKLKKFAYLLTAAVVSVSIVGCSGSNENSKKETNKGDNNKSITLMMPEDQAPSRDLLSLFEKESGYKVNLVKSSFKDIDNSLIKSASNQKAEADVVAVRWDQVGQYRSRGYLEILKPKDQVLNDIKSTNYFAFGKNILGIPYTNKISGLFADSKILEDENLDTKNNNLEQILKKLKKDKIEYYPLSISLDRSDESNQALYTIIMARDGKIFDADKNLFIGHNLHTSLVFIENLISNGFVAQASDNESNPLSDFKNKKSSLYIGSIGTIKDLNGVEMLDMLGESGPSKKTLVYPNALSISAFSKKKDIANKFIEWYTSKNIQSMVSKDTGLLPASNDALSKTLTDSKVKNSVLILSQMEKLDRPFPNSTPKYYDQFSRKMYPIINELGKGLIGGHDAHMKIENDVEAIIKHNQACCAE</sequence>
<dbReference type="Proteomes" id="UP000070326">
    <property type="component" value="Unassembled WGS sequence"/>
</dbReference>
<evidence type="ECO:0000313" key="4">
    <source>
        <dbReference type="EMBL" id="KXI11259.1"/>
    </source>
</evidence>
<dbReference type="Pfam" id="PF13416">
    <property type="entry name" value="SBP_bac_8"/>
    <property type="match status" value="1"/>
</dbReference>
<dbReference type="GO" id="GO:1901982">
    <property type="term" value="F:maltose binding"/>
    <property type="evidence" value="ECO:0007669"/>
    <property type="project" value="TreeGrafter"/>
</dbReference>
<comment type="similarity">
    <text evidence="1">Belongs to the bacterial solute-binding protein 1 family.</text>
</comment>
<protein>
    <submittedName>
        <fullName evidence="4">ABC transporter, solute-binding protein</fullName>
    </submittedName>
</protein>
<evidence type="ECO:0000256" key="1">
    <source>
        <dbReference type="ARBA" id="ARBA00008520"/>
    </source>
</evidence>
<dbReference type="PANTHER" id="PTHR30061">
    <property type="entry name" value="MALTOSE-BINDING PERIPLASMIC PROTEIN"/>
    <property type="match status" value="1"/>
</dbReference>
<organism evidence="4 5">
    <name type="scientific">Peptostreptococcus anaerobius</name>
    <dbReference type="NCBI Taxonomy" id="1261"/>
    <lineage>
        <taxon>Bacteria</taxon>
        <taxon>Bacillati</taxon>
        <taxon>Bacillota</taxon>
        <taxon>Clostridia</taxon>
        <taxon>Peptostreptococcales</taxon>
        <taxon>Peptostreptococcaceae</taxon>
        <taxon>Peptostreptococcus</taxon>
    </lineage>
</organism>
<evidence type="ECO:0000256" key="2">
    <source>
        <dbReference type="ARBA" id="ARBA00022448"/>
    </source>
</evidence>
<dbReference type="GO" id="GO:0042956">
    <property type="term" value="P:maltodextrin transmembrane transport"/>
    <property type="evidence" value="ECO:0007669"/>
    <property type="project" value="TreeGrafter"/>
</dbReference>
<reference evidence="4 5" key="1">
    <citation type="submission" date="2016-02" db="EMBL/GenBank/DDBJ databases">
        <authorList>
            <person name="Wen L."/>
            <person name="He K."/>
            <person name="Yang H."/>
        </authorList>
    </citation>
    <scope>NUCLEOTIDE SEQUENCE [LARGE SCALE GENOMIC DNA]</scope>
    <source>
        <strain evidence="4 5">MJR8628A</strain>
    </source>
</reference>
<dbReference type="RefSeq" id="WP_002843925.1">
    <property type="nucleotide sequence ID" value="NZ_CAMPYD010000022.1"/>
</dbReference>
<evidence type="ECO:0000256" key="3">
    <source>
        <dbReference type="ARBA" id="ARBA00022729"/>
    </source>
</evidence>
<accession>A0A135YPB0</accession>